<dbReference type="KEGG" id="rti:DC20_09255"/>
<dbReference type="SUPFAM" id="SSF55729">
    <property type="entry name" value="Acyl-CoA N-acyltransferases (Nat)"/>
    <property type="match status" value="1"/>
</dbReference>
<gene>
    <name evidence="4" type="ORF">DC20_09255</name>
</gene>
<proteinExistence type="predicted"/>
<reference evidence="4 5" key="1">
    <citation type="submission" date="2015-08" db="EMBL/GenBank/DDBJ databases">
        <title>Complete genome sequence of Rufibacter tibetensis strain 1351t, a radiation-resistant bacterium from tibet plateau.</title>
        <authorList>
            <person name="Dai J."/>
        </authorList>
    </citation>
    <scope>NUCLEOTIDE SEQUENCE [LARGE SCALE GENOMIC DNA]</scope>
    <source>
        <strain evidence="4 5">1351</strain>
    </source>
</reference>
<dbReference type="PANTHER" id="PTHR43420:SF47">
    <property type="entry name" value="N-ACETYLTRANSFERASE DOMAIN-CONTAINING PROTEIN"/>
    <property type="match status" value="1"/>
</dbReference>
<dbReference type="RefSeq" id="WP_071885420.1">
    <property type="nucleotide sequence ID" value="NZ_CP012643.1"/>
</dbReference>
<dbReference type="GO" id="GO:0016747">
    <property type="term" value="F:acyltransferase activity, transferring groups other than amino-acyl groups"/>
    <property type="evidence" value="ECO:0007669"/>
    <property type="project" value="InterPro"/>
</dbReference>
<dbReference type="Gene3D" id="3.40.630.30">
    <property type="match status" value="1"/>
</dbReference>
<accession>A0A0P0CUZ1</accession>
<evidence type="ECO:0000313" key="5">
    <source>
        <dbReference type="Proteomes" id="UP000061382"/>
    </source>
</evidence>
<dbReference type="STRING" id="512763.DC20_09255"/>
<protein>
    <recommendedName>
        <fullName evidence="3">N-acetyltransferase domain-containing protein</fullName>
    </recommendedName>
</protein>
<name>A0A0P0CUZ1_9BACT</name>
<keyword evidence="2" id="KW-0012">Acyltransferase</keyword>
<dbReference type="InterPro" id="IPR016181">
    <property type="entry name" value="Acyl_CoA_acyltransferase"/>
</dbReference>
<keyword evidence="5" id="KW-1185">Reference proteome</keyword>
<evidence type="ECO:0000259" key="3">
    <source>
        <dbReference type="PROSITE" id="PS51186"/>
    </source>
</evidence>
<dbReference type="PROSITE" id="PS51186">
    <property type="entry name" value="GNAT"/>
    <property type="match status" value="1"/>
</dbReference>
<sequence>MSTPFQVREITALPEMLQQFPLIQVLNPNMDLARYELLLHQMLPLRYRMVGVFDKSICVGLSGFWLGTKLYSGKYLEVDNFVVDERYRSKGIGKLLLDWLTQEASQNHCETMMLDAYVGNNAAHKFYFREGFVIKGFHFLKRLK</sequence>
<dbReference type="CDD" id="cd04301">
    <property type="entry name" value="NAT_SF"/>
    <property type="match status" value="1"/>
</dbReference>
<dbReference type="Pfam" id="PF00583">
    <property type="entry name" value="Acetyltransf_1"/>
    <property type="match status" value="1"/>
</dbReference>
<organism evidence="4 5">
    <name type="scientific">Rufibacter tibetensis</name>
    <dbReference type="NCBI Taxonomy" id="512763"/>
    <lineage>
        <taxon>Bacteria</taxon>
        <taxon>Pseudomonadati</taxon>
        <taxon>Bacteroidota</taxon>
        <taxon>Cytophagia</taxon>
        <taxon>Cytophagales</taxon>
        <taxon>Hymenobacteraceae</taxon>
        <taxon>Rufibacter</taxon>
    </lineage>
</organism>
<evidence type="ECO:0000256" key="2">
    <source>
        <dbReference type="ARBA" id="ARBA00023315"/>
    </source>
</evidence>
<dbReference type="OrthoDB" id="9805924at2"/>
<dbReference type="PATRIC" id="fig|512763.3.peg.2042"/>
<keyword evidence="1" id="KW-0808">Transferase</keyword>
<dbReference type="PANTHER" id="PTHR43420">
    <property type="entry name" value="ACETYLTRANSFERASE"/>
    <property type="match status" value="1"/>
</dbReference>
<dbReference type="InterPro" id="IPR000182">
    <property type="entry name" value="GNAT_dom"/>
</dbReference>
<dbReference type="InterPro" id="IPR050680">
    <property type="entry name" value="YpeA/RimI_acetyltransf"/>
</dbReference>
<evidence type="ECO:0000256" key="1">
    <source>
        <dbReference type="ARBA" id="ARBA00022679"/>
    </source>
</evidence>
<dbReference type="AlphaFoldDB" id="A0A0P0CUZ1"/>
<dbReference type="Proteomes" id="UP000061382">
    <property type="component" value="Chromosome"/>
</dbReference>
<feature type="domain" description="N-acetyltransferase" evidence="3">
    <location>
        <begin position="5"/>
        <end position="144"/>
    </location>
</feature>
<dbReference type="EMBL" id="CP012643">
    <property type="protein sequence ID" value="ALI99126.1"/>
    <property type="molecule type" value="Genomic_DNA"/>
</dbReference>
<evidence type="ECO:0000313" key="4">
    <source>
        <dbReference type="EMBL" id="ALI99126.1"/>
    </source>
</evidence>